<comment type="caution">
    <text evidence="2">The sequence shown here is derived from an EMBL/GenBank/DDBJ whole genome shotgun (WGS) entry which is preliminary data.</text>
</comment>
<dbReference type="EMBL" id="JBHSSW010000012">
    <property type="protein sequence ID" value="MFC6198495.1"/>
    <property type="molecule type" value="Genomic_DNA"/>
</dbReference>
<keyword evidence="1" id="KW-1133">Transmembrane helix</keyword>
<evidence type="ECO:0000256" key="1">
    <source>
        <dbReference type="SAM" id="Phobius"/>
    </source>
</evidence>
<gene>
    <name evidence="2" type="ORF">ACFQDM_10405</name>
</gene>
<organism evidence="2 3">
    <name type="scientific">Ponticaulis profundi</name>
    <dbReference type="NCBI Taxonomy" id="2665222"/>
    <lineage>
        <taxon>Bacteria</taxon>
        <taxon>Pseudomonadati</taxon>
        <taxon>Pseudomonadota</taxon>
        <taxon>Alphaproteobacteria</taxon>
        <taxon>Hyphomonadales</taxon>
        <taxon>Hyphomonadaceae</taxon>
        <taxon>Ponticaulis</taxon>
    </lineage>
</organism>
<reference evidence="3" key="1">
    <citation type="journal article" date="2019" name="Int. J. Syst. Evol. Microbiol.">
        <title>The Global Catalogue of Microorganisms (GCM) 10K type strain sequencing project: providing services to taxonomists for standard genome sequencing and annotation.</title>
        <authorList>
            <consortium name="The Broad Institute Genomics Platform"/>
            <consortium name="The Broad Institute Genome Sequencing Center for Infectious Disease"/>
            <person name="Wu L."/>
            <person name="Ma J."/>
        </authorList>
    </citation>
    <scope>NUCLEOTIDE SEQUENCE [LARGE SCALE GENOMIC DNA]</scope>
    <source>
        <strain evidence="3">CGMCC-1.15741</strain>
    </source>
</reference>
<name>A0ABW1SA93_9PROT</name>
<keyword evidence="1" id="KW-0812">Transmembrane</keyword>
<proteinExistence type="predicted"/>
<accession>A0ABW1SA93</accession>
<evidence type="ECO:0000313" key="3">
    <source>
        <dbReference type="Proteomes" id="UP001596303"/>
    </source>
</evidence>
<feature type="transmembrane region" description="Helical" evidence="1">
    <location>
        <begin position="36"/>
        <end position="58"/>
    </location>
</feature>
<sequence>MKPTDDTQTDISGPQTYDDQDVRQGRIVISRYWQRWIFFGGLAGVGIFALLILIFGTAS</sequence>
<protein>
    <submittedName>
        <fullName evidence="2">Uncharacterized protein</fullName>
    </submittedName>
</protein>
<keyword evidence="3" id="KW-1185">Reference proteome</keyword>
<dbReference type="Proteomes" id="UP001596303">
    <property type="component" value="Unassembled WGS sequence"/>
</dbReference>
<dbReference type="RefSeq" id="WP_377378755.1">
    <property type="nucleotide sequence ID" value="NZ_JBHSSW010000012.1"/>
</dbReference>
<evidence type="ECO:0000313" key="2">
    <source>
        <dbReference type="EMBL" id="MFC6198495.1"/>
    </source>
</evidence>
<keyword evidence="1" id="KW-0472">Membrane</keyword>